<organism evidence="2 3">
    <name type="scientific">Batillaria attramentaria</name>
    <dbReference type="NCBI Taxonomy" id="370345"/>
    <lineage>
        <taxon>Eukaryota</taxon>
        <taxon>Metazoa</taxon>
        <taxon>Spiralia</taxon>
        <taxon>Lophotrochozoa</taxon>
        <taxon>Mollusca</taxon>
        <taxon>Gastropoda</taxon>
        <taxon>Caenogastropoda</taxon>
        <taxon>Sorbeoconcha</taxon>
        <taxon>Cerithioidea</taxon>
        <taxon>Batillariidae</taxon>
        <taxon>Batillaria</taxon>
    </lineage>
</organism>
<sequence length="87" mass="9948">MQSNGHRLTGQTPSTLFNSNRTGVAEVVHTGKAVCLNYDDQIYNTEKKDRLLKDERQRWRCTMPDGRIPYTRLSPPVQSPHSSDKFA</sequence>
<evidence type="ECO:0000313" key="3">
    <source>
        <dbReference type="Proteomes" id="UP001519460"/>
    </source>
</evidence>
<dbReference type="Proteomes" id="UP001519460">
    <property type="component" value="Unassembled WGS sequence"/>
</dbReference>
<name>A0ABD0KB07_9CAEN</name>
<dbReference type="EMBL" id="JACVVK020000212">
    <property type="protein sequence ID" value="KAK7484301.1"/>
    <property type="molecule type" value="Genomic_DNA"/>
</dbReference>
<keyword evidence="3" id="KW-1185">Reference proteome</keyword>
<reference evidence="2 3" key="1">
    <citation type="journal article" date="2023" name="Sci. Data">
        <title>Genome assembly of the Korean intertidal mud-creeper Batillaria attramentaria.</title>
        <authorList>
            <person name="Patra A.K."/>
            <person name="Ho P.T."/>
            <person name="Jun S."/>
            <person name="Lee S.J."/>
            <person name="Kim Y."/>
            <person name="Won Y.J."/>
        </authorList>
    </citation>
    <scope>NUCLEOTIDE SEQUENCE [LARGE SCALE GENOMIC DNA]</scope>
    <source>
        <strain evidence="2">Wonlab-2016</strain>
    </source>
</reference>
<evidence type="ECO:0000256" key="1">
    <source>
        <dbReference type="SAM" id="MobiDB-lite"/>
    </source>
</evidence>
<protein>
    <submittedName>
        <fullName evidence="2">Uncharacterized protein</fullName>
    </submittedName>
</protein>
<evidence type="ECO:0000313" key="2">
    <source>
        <dbReference type="EMBL" id="KAK7484301.1"/>
    </source>
</evidence>
<feature type="region of interest" description="Disordered" evidence="1">
    <location>
        <begin position="63"/>
        <end position="87"/>
    </location>
</feature>
<proteinExistence type="predicted"/>
<dbReference type="AlphaFoldDB" id="A0ABD0KB07"/>
<gene>
    <name evidence="2" type="ORF">BaRGS_00024426</name>
</gene>
<comment type="caution">
    <text evidence="2">The sequence shown here is derived from an EMBL/GenBank/DDBJ whole genome shotgun (WGS) entry which is preliminary data.</text>
</comment>
<accession>A0ABD0KB07</accession>